<evidence type="ECO:0000256" key="5">
    <source>
        <dbReference type="ARBA" id="ARBA00022679"/>
    </source>
</evidence>
<dbReference type="GO" id="GO:0008270">
    <property type="term" value="F:zinc ion binding"/>
    <property type="evidence" value="ECO:0007669"/>
    <property type="project" value="UniProtKB-KW"/>
</dbReference>
<evidence type="ECO:0000256" key="3">
    <source>
        <dbReference type="ARBA" id="ARBA00008704"/>
    </source>
</evidence>
<evidence type="ECO:0000256" key="11">
    <source>
        <dbReference type="ARBA" id="ARBA00022927"/>
    </source>
</evidence>
<evidence type="ECO:0000256" key="10">
    <source>
        <dbReference type="ARBA" id="ARBA00022833"/>
    </source>
</evidence>
<comment type="subcellular location">
    <subcellularLocation>
        <location evidence="1">Peroxisome membrane</location>
        <topology evidence="1">Multi-pass membrane protein</topology>
    </subcellularLocation>
</comment>
<keyword evidence="13" id="KW-0472">Membrane</keyword>
<evidence type="ECO:0000256" key="7">
    <source>
        <dbReference type="ARBA" id="ARBA00022723"/>
    </source>
</evidence>
<keyword evidence="9" id="KW-0833">Ubl conjugation pathway</keyword>
<dbReference type="InParanoid" id="A0A409Y7Y4"/>
<accession>A0A409Y7Y4</accession>
<gene>
    <name evidence="19" type="ORF">CVT24_003639</name>
</gene>
<evidence type="ECO:0000256" key="13">
    <source>
        <dbReference type="ARBA" id="ARBA00023136"/>
    </source>
</evidence>
<dbReference type="GO" id="GO:0016567">
    <property type="term" value="P:protein ubiquitination"/>
    <property type="evidence" value="ECO:0007669"/>
    <property type="project" value="UniProtKB-ARBA"/>
</dbReference>
<evidence type="ECO:0000256" key="9">
    <source>
        <dbReference type="ARBA" id="ARBA00022786"/>
    </source>
</evidence>
<keyword evidence="11" id="KW-0653">Protein transport</keyword>
<evidence type="ECO:0000313" key="19">
    <source>
        <dbReference type="EMBL" id="PPQ99079.1"/>
    </source>
</evidence>
<dbReference type="Pfam" id="PF04757">
    <property type="entry name" value="Pex2_Pex12"/>
    <property type="match status" value="1"/>
</dbReference>
<keyword evidence="14" id="KW-0576">Peroxisome</keyword>
<evidence type="ECO:0000256" key="12">
    <source>
        <dbReference type="ARBA" id="ARBA00022989"/>
    </source>
</evidence>
<comment type="pathway">
    <text evidence="2">Protein modification; protein ubiquitination.</text>
</comment>
<evidence type="ECO:0000256" key="4">
    <source>
        <dbReference type="ARBA" id="ARBA00022448"/>
    </source>
</evidence>
<organism evidence="19 20">
    <name type="scientific">Panaeolus cyanescens</name>
    <dbReference type="NCBI Taxonomy" id="181874"/>
    <lineage>
        <taxon>Eukaryota</taxon>
        <taxon>Fungi</taxon>
        <taxon>Dikarya</taxon>
        <taxon>Basidiomycota</taxon>
        <taxon>Agaricomycotina</taxon>
        <taxon>Agaricomycetes</taxon>
        <taxon>Agaricomycetidae</taxon>
        <taxon>Agaricales</taxon>
        <taxon>Agaricineae</taxon>
        <taxon>Galeropsidaceae</taxon>
        <taxon>Panaeolus</taxon>
    </lineage>
</organism>
<keyword evidence="6" id="KW-0812">Transmembrane</keyword>
<evidence type="ECO:0000256" key="8">
    <source>
        <dbReference type="ARBA" id="ARBA00022771"/>
    </source>
</evidence>
<evidence type="ECO:0000259" key="18">
    <source>
        <dbReference type="Pfam" id="PF04757"/>
    </source>
</evidence>
<keyword evidence="8" id="KW-0863">Zinc-finger</keyword>
<reference evidence="19 20" key="1">
    <citation type="journal article" date="2018" name="Evol. Lett.">
        <title>Horizontal gene cluster transfer increased hallucinogenic mushroom diversity.</title>
        <authorList>
            <person name="Reynolds H.T."/>
            <person name="Vijayakumar V."/>
            <person name="Gluck-Thaler E."/>
            <person name="Korotkin H.B."/>
            <person name="Matheny P.B."/>
            <person name="Slot J.C."/>
        </authorList>
    </citation>
    <scope>NUCLEOTIDE SEQUENCE [LARGE SCALE GENOMIC DNA]</scope>
    <source>
        <strain evidence="19 20">2629</strain>
    </source>
</reference>
<sequence length="225" mass="25236">MSTSSTQSSALSRLEDVWRAVQPKLSNIRETISPTLRKEGSSTRIIRVGQLDAELLDQELAQILLEPINKALSLINIGIKTYSELELKLVIQLVLYKFAIWDTGASYGAKLQDLRYVVPNRSNNPLTPSGIPRKILIVHGTLTLVVPYLHSRLRAHALSQAWPDAPSSDIRRKVWDVMHSIESLYAALGLVNFVAFLWNGRHVASSYHKHPPANRFIIQVQDAGR</sequence>
<evidence type="ECO:0000256" key="17">
    <source>
        <dbReference type="ARBA" id="ARBA00034523"/>
    </source>
</evidence>
<dbReference type="InterPro" id="IPR006845">
    <property type="entry name" value="Pex_N"/>
</dbReference>
<evidence type="ECO:0000256" key="1">
    <source>
        <dbReference type="ARBA" id="ARBA00004585"/>
    </source>
</evidence>
<evidence type="ECO:0000313" key="20">
    <source>
        <dbReference type="Proteomes" id="UP000284842"/>
    </source>
</evidence>
<keyword evidence="12" id="KW-1133">Transmembrane helix</keyword>
<dbReference type="InterPro" id="IPR025654">
    <property type="entry name" value="PEX2/10"/>
</dbReference>
<comment type="catalytic activity">
    <reaction evidence="16">
        <text>[E2 ubiquitin-conjugating enzyme]-S-ubiquitinyl-L-cysteine + [acceptor protein]-L-cysteine = [E2 ubiquitin-conjugating enzyme]-L-cysteine + [acceptor protein]-S-ubiquitinyl-L-cysteine.</text>
        <dbReference type="EC" id="2.3.2.36"/>
    </reaction>
</comment>
<protein>
    <recommendedName>
        <fullName evidence="17">RING-type E3 ubiquitin transferase (cysteine targeting)</fullName>
        <ecNumber evidence="17">2.3.2.36</ecNumber>
    </recommendedName>
    <alternativeName>
        <fullName evidence="15">Peroxin-2</fullName>
    </alternativeName>
</protein>
<keyword evidence="10" id="KW-0862">Zinc</keyword>
<dbReference type="GO" id="GO:0061630">
    <property type="term" value="F:ubiquitin protein ligase activity"/>
    <property type="evidence" value="ECO:0007669"/>
    <property type="project" value="UniProtKB-EC"/>
</dbReference>
<dbReference type="AlphaFoldDB" id="A0A409Y7Y4"/>
<name>A0A409Y7Y4_9AGAR</name>
<dbReference type="OrthoDB" id="1701437at2759"/>
<comment type="caution">
    <text evidence="19">The sequence shown here is derived from an EMBL/GenBank/DDBJ whole genome shotgun (WGS) entry which is preliminary data.</text>
</comment>
<comment type="similarity">
    <text evidence="3">Belongs to the pex2/pex10/pex12 family.</text>
</comment>
<feature type="domain" description="Pex N-terminal" evidence="18">
    <location>
        <begin position="57"/>
        <end position="202"/>
    </location>
</feature>
<proteinExistence type="inferred from homology"/>
<evidence type="ECO:0000256" key="16">
    <source>
        <dbReference type="ARBA" id="ARBA00034438"/>
    </source>
</evidence>
<dbReference type="PANTHER" id="PTHR48178:SF1">
    <property type="entry name" value="PEROXISOME BIOGENESIS FACTOR 2"/>
    <property type="match status" value="1"/>
</dbReference>
<dbReference type="EC" id="2.3.2.36" evidence="17"/>
<keyword evidence="20" id="KW-1185">Reference proteome</keyword>
<evidence type="ECO:0000256" key="15">
    <source>
        <dbReference type="ARBA" id="ARBA00032511"/>
    </source>
</evidence>
<evidence type="ECO:0000256" key="14">
    <source>
        <dbReference type="ARBA" id="ARBA00023140"/>
    </source>
</evidence>
<dbReference type="Proteomes" id="UP000284842">
    <property type="component" value="Unassembled WGS sequence"/>
</dbReference>
<dbReference type="PANTHER" id="PTHR48178">
    <property type="entry name" value="PEROXISOME BIOGENESIS FACTOR 2"/>
    <property type="match status" value="1"/>
</dbReference>
<dbReference type="STRING" id="181874.A0A409Y7Y4"/>
<keyword evidence="4" id="KW-0813">Transport</keyword>
<keyword evidence="7" id="KW-0479">Metal-binding</keyword>
<keyword evidence="5" id="KW-0808">Transferase</keyword>
<dbReference type="EMBL" id="NHTK01001370">
    <property type="protein sequence ID" value="PPQ99079.1"/>
    <property type="molecule type" value="Genomic_DNA"/>
</dbReference>
<evidence type="ECO:0000256" key="2">
    <source>
        <dbReference type="ARBA" id="ARBA00004906"/>
    </source>
</evidence>
<dbReference type="GO" id="GO:0016562">
    <property type="term" value="P:protein import into peroxisome matrix, receptor recycling"/>
    <property type="evidence" value="ECO:0007669"/>
    <property type="project" value="UniProtKB-ARBA"/>
</dbReference>
<evidence type="ECO:0000256" key="6">
    <source>
        <dbReference type="ARBA" id="ARBA00022692"/>
    </source>
</evidence>
<dbReference type="GO" id="GO:0005778">
    <property type="term" value="C:peroxisomal membrane"/>
    <property type="evidence" value="ECO:0007669"/>
    <property type="project" value="UniProtKB-SubCell"/>
</dbReference>